<protein>
    <recommendedName>
        <fullName evidence="7">Small-conductance mechanosensitive channel</fullName>
    </recommendedName>
</protein>
<dbReference type="HOGENOM" id="CLU_037945_1_1_6"/>
<accession>A4BKK8</accession>
<dbReference type="InterPro" id="IPR010920">
    <property type="entry name" value="LSM_dom_sf"/>
</dbReference>
<dbReference type="InterPro" id="IPR011014">
    <property type="entry name" value="MscS_channel_TM-2"/>
</dbReference>
<evidence type="ECO:0000256" key="6">
    <source>
        <dbReference type="ARBA" id="ARBA00023136"/>
    </source>
</evidence>
<dbReference type="InterPro" id="IPR006685">
    <property type="entry name" value="MscS_channel_2nd"/>
</dbReference>
<dbReference type="InterPro" id="IPR008910">
    <property type="entry name" value="MSC_TM_helix"/>
</dbReference>
<dbReference type="SUPFAM" id="SSF82689">
    <property type="entry name" value="Mechanosensitive channel protein MscS (YggB), C-terminal domain"/>
    <property type="match status" value="1"/>
</dbReference>
<dbReference type="Pfam" id="PF21082">
    <property type="entry name" value="MS_channel_3rd"/>
    <property type="match status" value="1"/>
</dbReference>
<dbReference type="InterPro" id="IPR049278">
    <property type="entry name" value="MS_channel_C"/>
</dbReference>
<comment type="subunit">
    <text evidence="7">Homoheptamer.</text>
</comment>
<keyword evidence="4 7" id="KW-0812">Transmembrane</keyword>
<dbReference type="Gene3D" id="3.30.70.100">
    <property type="match status" value="1"/>
</dbReference>
<evidence type="ECO:0000256" key="4">
    <source>
        <dbReference type="ARBA" id="ARBA00022692"/>
    </source>
</evidence>
<evidence type="ECO:0000256" key="3">
    <source>
        <dbReference type="ARBA" id="ARBA00022475"/>
    </source>
</evidence>
<dbReference type="SUPFAM" id="SSF50182">
    <property type="entry name" value="Sm-like ribonucleoproteins"/>
    <property type="match status" value="1"/>
</dbReference>
<proteinExistence type="inferred from homology"/>
<dbReference type="GO" id="GO:0005886">
    <property type="term" value="C:plasma membrane"/>
    <property type="evidence" value="ECO:0007669"/>
    <property type="project" value="UniProtKB-SubCell"/>
</dbReference>
<dbReference type="Pfam" id="PF05552">
    <property type="entry name" value="MS_channel_1st_1"/>
    <property type="match status" value="1"/>
</dbReference>
<feature type="domain" description="Mechanosensitive ion channel transmembrane helices 2/3" evidence="10">
    <location>
        <begin position="87"/>
        <end position="124"/>
    </location>
</feature>
<evidence type="ECO:0000259" key="8">
    <source>
        <dbReference type="Pfam" id="PF00924"/>
    </source>
</evidence>
<dbReference type="Pfam" id="PF00924">
    <property type="entry name" value="MS_channel_2nd"/>
    <property type="match status" value="1"/>
</dbReference>
<comment type="caution">
    <text evidence="11">The sequence shown here is derived from an EMBL/GenBank/DDBJ whole genome shotgun (WGS) entry which is preliminary data.</text>
</comment>
<dbReference type="InterPro" id="IPR045275">
    <property type="entry name" value="MscS_archaea/bacteria_type"/>
</dbReference>
<feature type="transmembrane region" description="Helical" evidence="7">
    <location>
        <begin position="105"/>
        <end position="123"/>
    </location>
</feature>
<organism evidence="11 12">
    <name type="scientific">Reinekea blandensis MED297</name>
    <dbReference type="NCBI Taxonomy" id="314283"/>
    <lineage>
        <taxon>Bacteria</taxon>
        <taxon>Pseudomonadati</taxon>
        <taxon>Pseudomonadota</taxon>
        <taxon>Gammaproteobacteria</taxon>
        <taxon>Oceanospirillales</taxon>
        <taxon>Saccharospirillaceae</taxon>
        <taxon>Reinekea</taxon>
    </lineage>
</organism>
<feature type="transmembrane region" description="Helical" evidence="7">
    <location>
        <begin position="43"/>
        <end position="64"/>
    </location>
</feature>
<keyword evidence="12" id="KW-1185">Reference proteome</keyword>
<dbReference type="Proteomes" id="UP000005953">
    <property type="component" value="Unassembled WGS sequence"/>
</dbReference>
<sequence length="294" mass="32154">MKLILFDRNSTLSPLKKEESMQELLQGMAETAMTWLQENTLSLVLALAIFVVGRWLAGLLSKLIKKIMARAKVDEILVDFIAGIVHAVLVLFVIVAALSQLGVDTTSLVALIGAAGIAVGLALKDSLQNFASGVMLILFRPFKSGDFVDAGGVMGIVEKITVFSTTMRTVDNKEVIIPNGGIYGGVITNFSARPTRRVDMVFGIGYDSDLLKAKKILQEMIEADERVLAEPEPVIAVGELADSSVNILVRPWVNAADYWGLYWDMQERVKLKFDEEGISIPFPQMDVHLNQAGD</sequence>
<comment type="subcellular location">
    <subcellularLocation>
        <location evidence="7">Cell inner membrane</location>
        <topology evidence="7">Multi-pass membrane protein</topology>
    </subcellularLocation>
    <subcellularLocation>
        <location evidence="1">Cell membrane</location>
        <topology evidence="1">Multi-pass membrane protein</topology>
    </subcellularLocation>
</comment>
<keyword evidence="7" id="KW-0813">Transport</keyword>
<evidence type="ECO:0000256" key="2">
    <source>
        <dbReference type="ARBA" id="ARBA00008017"/>
    </source>
</evidence>
<keyword evidence="3" id="KW-1003">Cell membrane</keyword>
<dbReference type="STRING" id="314283.MED297_07726"/>
<feature type="domain" description="Mechanosensitive ion channel MscS C-terminal" evidence="9">
    <location>
        <begin position="198"/>
        <end position="280"/>
    </location>
</feature>
<keyword evidence="7" id="KW-0407">Ion channel</keyword>
<keyword evidence="7" id="KW-0406">Ion transport</keyword>
<dbReference type="InterPro" id="IPR049142">
    <property type="entry name" value="MS_channel_1st"/>
</dbReference>
<dbReference type="Pfam" id="PF21088">
    <property type="entry name" value="MS_channel_1st"/>
    <property type="match status" value="1"/>
</dbReference>
<evidence type="ECO:0000313" key="11">
    <source>
        <dbReference type="EMBL" id="EAR07361.1"/>
    </source>
</evidence>
<dbReference type="AlphaFoldDB" id="A4BKK8"/>
<keyword evidence="6 7" id="KW-0472">Membrane</keyword>
<dbReference type="InterPro" id="IPR023408">
    <property type="entry name" value="MscS_beta-dom_sf"/>
</dbReference>
<dbReference type="GO" id="GO:0008381">
    <property type="term" value="F:mechanosensitive monoatomic ion channel activity"/>
    <property type="evidence" value="ECO:0007669"/>
    <property type="project" value="UniProtKB-ARBA"/>
</dbReference>
<name>A4BKK8_9GAMM</name>
<comment type="similarity">
    <text evidence="2 7">Belongs to the MscS (TC 1.A.23) family.</text>
</comment>
<gene>
    <name evidence="11" type="ORF">MED297_07726</name>
</gene>
<dbReference type="PANTHER" id="PTHR30221:SF1">
    <property type="entry name" value="SMALL-CONDUCTANCE MECHANOSENSITIVE CHANNEL"/>
    <property type="match status" value="1"/>
</dbReference>
<feature type="domain" description="Mechanosensitive ion channel MscS" evidence="8">
    <location>
        <begin position="125"/>
        <end position="191"/>
    </location>
</feature>
<evidence type="ECO:0000259" key="9">
    <source>
        <dbReference type="Pfam" id="PF21082"/>
    </source>
</evidence>
<dbReference type="SUPFAM" id="SSF82861">
    <property type="entry name" value="Mechanosensitive channel protein MscS (YggB), transmembrane region"/>
    <property type="match status" value="1"/>
</dbReference>
<dbReference type="Gene3D" id="1.10.287.1260">
    <property type="match status" value="1"/>
</dbReference>
<keyword evidence="7" id="KW-0997">Cell inner membrane</keyword>
<reference evidence="11 12" key="1">
    <citation type="submission" date="2006-02" db="EMBL/GenBank/DDBJ databases">
        <authorList>
            <person name="Pinhassi J."/>
            <person name="Pedros-Alio C."/>
            <person name="Ferriera S."/>
            <person name="Johnson J."/>
            <person name="Kravitz S."/>
            <person name="Halpern A."/>
            <person name="Remington K."/>
            <person name="Beeson K."/>
            <person name="Tran B."/>
            <person name="Rogers Y.-H."/>
            <person name="Friedman R."/>
            <person name="Venter J.C."/>
        </authorList>
    </citation>
    <scope>NUCLEOTIDE SEQUENCE [LARGE SCALE GENOMIC DNA]</scope>
    <source>
        <strain evidence="11 12">MED297</strain>
    </source>
</reference>
<evidence type="ECO:0000256" key="5">
    <source>
        <dbReference type="ARBA" id="ARBA00022989"/>
    </source>
</evidence>
<evidence type="ECO:0000313" key="12">
    <source>
        <dbReference type="Proteomes" id="UP000005953"/>
    </source>
</evidence>
<comment type="caution">
    <text evidence="7">Lacks conserved residue(s) required for the propagation of feature annotation.</text>
</comment>
<dbReference type="Gene3D" id="2.30.30.60">
    <property type="match status" value="1"/>
</dbReference>
<comment type="function">
    <text evidence="7">Mechanosensitive channel that participates in the regulation of osmotic pressure changes within the cell, opening in response to stretch forces in the membrane lipid bilayer, without the need for other proteins. Contributes to normal resistance to hypoosmotic shock. Forms an ion channel of 1.0 nanosiemens conductance with a slight preference for anions.</text>
</comment>
<dbReference type="PANTHER" id="PTHR30221">
    <property type="entry name" value="SMALL-CONDUCTANCE MECHANOSENSITIVE CHANNEL"/>
    <property type="match status" value="1"/>
</dbReference>
<dbReference type="EMBL" id="AAOE01000046">
    <property type="protein sequence ID" value="EAR07361.1"/>
    <property type="molecule type" value="Genomic_DNA"/>
</dbReference>
<evidence type="ECO:0000259" key="10">
    <source>
        <dbReference type="Pfam" id="PF21088"/>
    </source>
</evidence>
<evidence type="ECO:0000256" key="1">
    <source>
        <dbReference type="ARBA" id="ARBA00004651"/>
    </source>
</evidence>
<feature type="transmembrane region" description="Helical" evidence="7">
    <location>
        <begin position="76"/>
        <end position="99"/>
    </location>
</feature>
<keyword evidence="5 7" id="KW-1133">Transmembrane helix</keyword>
<dbReference type="InterPro" id="IPR011066">
    <property type="entry name" value="MscS_channel_C_sf"/>
</dbReference>
<evidence type="ECO:0000256" key="7">
    <source>
        <dbReference type="RuleBase" id="RU369025"/>
    </source>
</evidence>